<dbReference type="Gene3D" id="2.120.10.80">
    <property type="entry name" value="Kelch-type beta propeller"/>
    <property type="match status" value="1"/>
</dbReference>
<accession>A0A2S5AF97</accession>
<proteinExistence type="predicted"/>
<dbReference type="InterPro" id="IPR051746">
    <property type="entry name" value="Kelch_domain_containing_8"/>
</dbReference>
<dbReference type="Gene3D" id="2.60.40.1120">
    <property type="entry name" value="Carboxypeptidase-like, regulatory domain"/>
    <property type="match status" value="1"/>
</dbReference>
<organism evidence="4 5">
    <name type="scientific">Flavobacterium alvei</name>
    <dbReference type="NCBI Taxonomy" id="2080416"/>
    <lineage>
        <taxon>Bacteria</taxon>
        <taxon>Pseudomonadati</taxon>
        <taxon>Bacteroidota</taxon>
        <taxon>Flavobacteriia</taxon>
        <taxon>Flavobacteriales</taxon>
        <taxon>Flavobacteriaceae</taxon>
        <taxon>Flavobacterium</taxon>
    </lineage>
</organism>
<protein>
    <submittedName>
        <fullName evidence="4">Galactose oxidase</fullName>
    </submittedName>
</protein>
<evidence type="ECO:0000313" key="4">
    <source>
        <dbReference type="EMBL" id="POY41234.1"/>
    </source>
</evidence>
<keyword evidence="5" id="KW-1185">Reference proteome</keyword>
<dbReference type="SUPFAM" id="SSF117281">
    <property type="entry name" value="Kelch motif"/>
    <property type="match status" value="1"/>
</dbReference>
<dbReference type="SUPFAM" id="SSF49464">
    <property type="entry name" value="Carboxypeptidase regulatory domain-like"/>
    <property type="match status" value="1"/>
</dbReference>
<dbReference type="PANTHER" id="PTHR46260">
    <property type="entry name" value="RING-TYPE DOMAIN-CONTAINING PROTEIN"/>
    <property type="match status" value="1"/>
</dbReference>
<reference evidence="4 5" key="1">
    <citation type="submission" date="2018-01" db="EMBL/GenBank/DDBJ databases">
        <authorList>
            <person name="Gaut B.S."/>
            <person name="Morton B.R."/>
            <person name="Clegg M.T."/>
            <person name="Duvall M.R."/>
        </authorList>
    </citation>
    <scope>NUCLEOTIDE SEQUENCE [LARGE SCALE GENOMIC DNA]</scope>
    <source>
        <strain evidence="4 5">HR-AY</strain>
    </source>
</reference>
<dbReference type="SMART" id="SM00612">
    <property type="entry name" value="Kelch"/>
    <property type="match status" value="1"/>
</dbReference>
<dbReference type="InterPro" id="IPR015915">
    <property type="entry name" value="Kelch-typ_b-propeller"/>
</dbReference>
<comment type="caution">
    <text evidence="4">The sequence shown here is derived from an EMBL/GenBank/DDBJ whole genome shotgun (WGS) entry which is preliminary data.</text>
</comment>
<dbReference type="InterPro" id="IPR006652">
    <property type="entry name" value="Kelch_1"/>
</dbReference>
<feature type="domain" description="Attractin/MKLN-like beta-propeller" evidence="3">
    <location>
        <begin position="187"/>
        <end position="341"/>
    </location>
</feature>
<evidence type="ECO:0000259" key="3">
    <source>
        <dbReference type="Pfam" id="PF24981"/>
    </source>
</evidence>
<evidence type="ECO:0000313" key="5">
    <source>
        <dbReference type="Proteomes" id="UP000237310"/>
    </source>
</evidence>
<dbReference type="Proteomes" id="UP000237310">
    <property type="component" value="Unassembled WGS sequence"/>
</dbReference>
<dbReference type="OrthoDB" id="996574at2"/>
<keyword evidence="2" id="KW-0677">Repeat</keyword>
<dbReference type="EMBL" id="PQVG01000001">
    <property type="protein sequence ID" value="POY41234.1"/>
    <property type="molecule type" value="Genomic_DNA"/>
</dbReference>
<evidence type="ECO:0000256" key="1">
    <source>
        <dbReference type="ARBA" id="ARBA00022441"/>
    </source>
</evidence>
<name>A0A2S5AF97_9FLAO</name>
<dbReference type="InterPro" id="IPR056737">
    <property type="entry name" value="Beta-prop_ATRN-MKLN-like"/>
</dbReference>
<gene>
    <name evidence="4" type="ORF">C3L50_01555</name>
</gene>
<dbReference type="AlphaFoldDB" id="A0A2S5AF97"/>
<sequence length="451" mass="51933">MKSFLKKIRLLIFLIPLFSFTQNIKGIVLSEKENLPIKDVNITLKSFSVNSKTDDNGEFKLRVPVELAETDSISFTHVGYASKTIVFSELKKNNFLIYLEEKIESLPGISIQANKPLKSKIAFTKLKPSKYPLFSFGSILKDNKIYVIGGDASFATDAWKKVQYEKVDPTMEDYLRELSFQFSGQYYKGNLLIYDIKTNTWETSKLKFRKRAYHNLNEYNNKIYVLGGKRVSANGVFEYLDDKIEVFDPENQSIIIDNTNPHQAADFASFEYNGNLIVMGGSTKMNEDAVKLYSNKIHSYNINSGYWYELDNLPTAKETTGVLIKNKIYLVGGFNSKPLNTIESFDLITEKWTTEGELFKAVSRPAITNDSNLIYFFDNERIYTLDTNTRLLKEYQIDLPLQASKLFYSEDKLYVFGGYIENYYSKYPSPILISIDVNEFKNTKPIRAKFL</sequence>
<evidence type="ECO:0000256" key="2">
    <source>
        <dbReference type="ARBA" id="ARBA00022737"/>
    </source>
</evidence>
<keyword evidence="1" id="KW-0880">Kelch repeat</keyword>
<dbReference type="PANTHER" id="PTHR46260:SF3">
    <property type="entry name" value="RING-TYPE DOMAIN-CONTAINING PROTEIN"/>
    <property type="match status" value="1"/>
</dbReference>
<dbReference type="InterPro" id="IPR008969">
    <property type="entry name" value="CarboxyPept-like_regulatory"/>
</dbReference>
<dbReference type="Pfam" id="PF24981">
    <property type="entry name" value="Beta-prop_ATRN-LZTR1"/>
    <property type="match status" value="1"/>
</dbReference>
<dbReference type="Pfam" id="PF13715">
    <property type="entry name" value="CarbopepD_reg_2"/>
    <property type="match status" value="1"/>
</dbReference>